<accession>A0A8X8Z492</accession>
<evidence type="ECO:0000313" key="3">
    <source>
        <dbReference type="EMBL" id="KAG6390674.1"/>
    </source>
</evidence>
<feature type="region of interest" description="Disordered" evidence="2">
    <location>
        <begin position="239"/>
        <end position="311"/>
    </location>
</feature>
<dbReference type="OrthoDB" id="1921280at2759"/>
<dbReference type="PANTHER" id="PTHR35992:SF1">
    <property type="entry name" value="CYTOMATRIX PROTEIN-LIKE PROTEIN"/>
    <property type="match status" value="1"/>
</dbReference>
<feature type="coiled-coil region" evidence="1">
    <location>
        <begin position="122"/>
        <end position="234"/>
    </location>
</feature>
<protein>
    <submittedName>
        <fullName evidence="3">Uncharacterized protein</fullName>
    </submittedName>
</protein>
<evidence type="ECO:0000256" key="2">
    <source>
        <dbReference type="SAM" id="MobiDB-lite"/>
    </source>
</evidence>
<dbReference type="Proteomes" id="UP000298416">
    <property type="component" value="Unassembled WGS sequence"/>
</dbReference>
<reference evidence="3" key="1">
    <citation type="submission" date="2018-01" db="EMBL/GenBank/DDBJ databases">
        <authorList>
            <person name="Mao J.F."/>
        </authorList>
    </citation>
    <scope>NUCLEOTIDE SEQUENCE</scope>
    <source>
        <strain evidence="3">Huo1</strain>
        <tissue evidence="3">Leaf</tissue>
    </source>
</reference>
<dbReference type="EMBL" id="PNBA02000019">
    <property type="protein sequence ID" value="KAG6390674.1"/>
    <property type="molecule type" value="Genomic_DNA"/>
</dbReference>
<name>A0A8X8Z492_SALSN</name>
<evidence type="ECO:0000256" key="1">
    <source>
        <dbReference type="SAM" id="Coils"/>
    </source>
</evidence>
<sequence length="311" mass="35657">MGKRIPPLKASNREKKWDKIFNALVKLSQNLQNDRLILEERIKYLHEFFYKMKMEQKVNSFKAEFNLGFKERESIIFKHRYENAENEAAEIREWCDYLAHKCSGPSDVSSDISNNGESSLNKATLQDEVRMLKKELEKSKVAKNSEISALLAEKELFWNQYEQMETSLTEKLRKERDEAKKASEKAQILISKADELQISNEKLKTSITTMESESIKKNEEIVKLRKEIETLNSRSRSCSTLLRPCKGDAASSSRRGKKTSVTRGSTGKGRNESDSSQTTKKTTRTKASAHKSTGGKAPRKRLMFDPPIFST</sequence>
<evidence type="ECO:0000313" key="4">
    <source>
        <dbReference type="Proteomes" id="UP000298416"/>
    </source>
</evidence>
<dbReference type="AlphaFoldDB" id="A0A8X8Z492"/>
<keyword evidence="1" id="KW-0175">Coiled coil</keyword>
<comment type="caution">
    <text evidence="3">The sequence shown here is derived from an EMBL/GenBank/DDBJ whole genome shotgun (WGS) entry which is preliminary data.</text>
</comment>
<gene>
    <name evidence="3" type="ORF">SASPL_148413</name>
</gene>
<reference evidence="3" key="2">
    <citation type="submission" date="2020-08" db="EMBL/GenBank/DDBJ databases">
        <title>Plant Genome Project.</title>
        <authorList>
            <person name="Zhang R.-G."/>
        </authorList>
    </citation>
    <scope>NUCLEOTIDE SEQUENCE</scope>
    <source>
        <strain evidence="3">Huo1</strain>
        <tissue evidence="3">Leaf</tissue>
    </source>
</reference>
<organism evidence="3">
    <name type="scientific">Salvia splendens</name>
    <name type="common">Scarlet sage</name>
    <dbReference type="NCBI Taxonomy" id="180675"/>
    <lineage>
        <taxon>Eukaryota</taxon>
        <taxon>Viridiplantae</taxon>
        <taxon>Streptophyta</taxon>
        <taxon>Embryophyta</taxon>
        <taxon>Tracheophyta</taxon>
        <taxon>Spermatophyta</taxon>
        <taxon>Magnoliopsida</taxon>
        <taxon>eudicotyledons</taxon>
        <taxon>Gunneridae</taxon>
        <taxon>Pentapetalae</taxon>
        <taxon>asterids</taxon>
        <taxon>lamiids</taxon>
        <taxon>Lamiales</taxon>
        <taxon>Lamiaceae</taxon>
        <taxon>Nepetoideae</taxon>
        <taxon>Mentheae</taxon>
        <taxon>Salviinae</taxon>
        <taxon>Salvia</taxon>
        <taxon>Salvia subgen. Calosphace</taxon>
        <taxon>core Calosphace</taxon>
    </lineage>
</organism>
<keyword evidence="4" id="KW-1185">Reference proteome</keyword>
<proteinExistence type="predicted"/>
<dbReference type="PANTHER" id="PTHR35992">
    <property type="entry name" value="CYTOMATRIX PROTEIN-LIKE PROTEIN"/>
    <property type="match status" value="1"/>
</dbReference>